<proteinExistence type="predicted"/>
<keyword evidence="3" id="KW-1185">Reference proteome</keyword>
<feature type="compositionally biased region" description="Basic and acidic residues" evidence="1">
    <location>
        <begin position="98"/>
        <end position="111"/>
    </location>
</feature>
<evidence type="ECO:0000313" key="2">
    <source>
        <dbReference type="EMBL" id="MED6240628.1"/>
    </source>
</evidence>
<name>A0ABU7ASV7_9TELE</name>
<dbReference type="EMBL" id="JAHUTI010025257">
    <property type="protein sequence ID" value="MED6240628.1"/>
    <property type="molecule type" value="Genomic_DNA"/>
</dbReference>
<feature type="non-terminal residue" evidence="2">
    <location>
        <position position="111"/>
    </location>
</feature>
<reference evidence="2 3" key="1">
    <citation type="submission" date="2021-07" db="EMBL/GenBank/DDBJ databases">
        <authorList>
            <person name="Palmer J.M."/>
        </authorList>
    </citation>
    <scope>NUCLEOTIDE SEQUENCE [LARGE SCALE GENOMIC DNA]</scope>
    <source>
        <strain evidence="2 3">AT_MEX2019</strain>
        <tissue evidence="2">Muscle</tissue>
    </source>
</reference>
<accession>A0ABU7ASV7</accession>
<evidence type="ECO:0000313" key="3">
    <source>
        <dbReference type="Proteomes" id="UP001345963"/>
    </source>
</evidence>
<comment type="caution">
    <text evidence="2">The sequence shown here is derived from an EMBL/GenBank/DDBJ whole genome shotgun (WGS) entry which is preliminary data.</text>
</comment>
<sequence length="111" mass="12204">MDPIPACLKPALAPCCPVMDWRPDTAGENSWEKIFKVRQEVTGLTNQSRMLAGLAVLTSDPAAVMDLDQDSGIPAVVLHQTASPSPHCHTEDEEEYLNQEKHGGHREQNTK</sequence>
<feature type="region of interest" description="Disordered" evidence="1">
    <location>
        <begin position="81"/>
        <end position="111"/>
    </location>
</feature>
<gene>
    <name evidence="2" type="ORF">ATANTOWER_024591</name>
</gene>
<evidence type="ECO:0000256" key="1">
    <source>
        <dbReference type="SAM" id="MobiDB-lite"/>
    </source>
</evidence>
<dbReference type="Proteomes" id="UP001345963">
    <property type="component" value="Unassembled WGS sequence"/>
</dbReference>
<protein>
    <submittedName>
        <fullName evidence="2">Uncharacterized protein</fullName>
    </submittedName>
</protein>
<organism evidence="2 3">
    <name type="scientific">Ataeniobius toweri</name>
    <dbReference type="NCBI Taxonomy" id="208326"/>
    <lineage>
        <taxon>Eukaryota</taxon>
        <taxon>Metazoa</taxon>
        <taxon>Chordata</taxon>
        <taxon>Craniata</taxon>
        <taxon>Vertebrata</taxon>
        <taxon>Euteleostomi</taxon>
        <taxon>Actinopterygii</taxon>
        <taxon>Neopterygii</taxon>
        <taxon>Teleostei</taxon>
        <taxon>Neoteleostei</taxon>
        <taxon>Acanthomorphata</taxon>
        <taxon>Ovalentaria</taxon>
        <taxon>Atherinomorphae</taxon>
        <taxon>Cyprinodontiformes</taxon>
        <taxon>Goodeidae</taxon>
        <taxon>Ataeniobius</taxon>
    </lineage>
</organism>